<dbReference type="Gene3D" id="3.10.20.850">
    <property type="entry name" value="Protein of unknown function DUF3861"/>
    <property type="match status" value="1"/>
</dbReference>
<organism evidence="1 2">
    <name type="scientific">Acinetobacter puyangensis</name>
    <dbReference type="NCBI Taxonomy" id="1096779"/>
    <lineage>
        <taxon>Bacteria</taxon>
        <taxon>Pseudomonadati</taxon>
        <taxon>Pseudomonadota</taxon>
        <taxon>Gammaproteobacteria</taxon>
        <taxon>Moraxellales</taxon>
        <taxon>Moraxellaceae</taxon>
        <taxon>Acinetobacter</taxon>
    </lineage>
</organism>
<dbReference type="AlphaFoldDB" id="A0A240EBZ1"/>
<accession>A0A240EBZ1</accession>
<dbReference type="InterPro" id="IPR024476">
    <property type="entry name" value="DUF3861"/>
</dbReference>
<evidence type="ECO:0008006" key="3">
    <source>
        <dbReference type="Google" id="ProtNLM"/>
    </source>
</evidence>
<proteinExistence type="predicted"/>
<dbReference type="Proteomes" id="UP000219042">
    <property type="component" value="Unassembled WGS sequence"/>
</dbReference>
<evidence type="ECO:0000313" key="2">
    <source>
        <dbReference type="Proteomes" id="UP000219042"/>
    </source>
</evidence>
<protein>
    <recommendedName>
        <fullName evidence="3">DUF3861 domain-containing protein</fullName>
    </recommendedName>
</protein>
<dbReference type="Pfam" id="PF12977">
    <property type="entry name" value="DUF3861"/>
    <property type="match status" value="1"/>
</dbReference>
<gene>
    <name evidence="1" type="ORF">SAMN05421731_1083</name>
</gene>
<reference evidence="2" key="1">
    <citation type="submission" date="2016-09" db="EMBL/GenBank/DDBJ databases">
        <authorList>
            <person name="Varghese N."/>
            <person name="Submissions S."/>
        </authorList>
    </citation>
    <scope>NUCLEOTIDE SEQUENCE [LARGE SCALE GENOMIC DNA]</scope>
    <source>
        <strain evidence="2">ANC 4466</strain>
    </source>
</reference>
<dbReference type="RefSeq" id="WP_097079814.1">
    <property type="nucleotide sequence ID" value="NZ_BAABHT010000001.1"/>
</dbReference>
<sequence>MKQHQYHITVQHVADAKGQPSTYQEDLSFDAANHDDIFAIVEKLKKLNLFEDPQTVTSFAVGLKLFSEVMLENKNHPLFKDFSPHFGQFMKKLKQSNAEASFKELHK</sequence>
<dbReference type="InterPro" id="IPR038194">
    <property type="entry name" value="DUF3861_sf"/>
</dbReference>
<evidence type="ECO:0000313" key="1">
    <source>
        <dbReference type="EMBL" id="SNX46056.1"/>
    </source>
</evidence>
<name>A0A240EBZ1_9GAMM</name>
<dbReference type="OrthoDB" id="119700at2"/>
<keyword evidence="2" id="KW-1185">Reference proteome</keyword>
<dbReference type="EMBL" id="OANT01000008">
    <property type="protein sequence ID" value="SNX46056.1"/>
    <property type="molecule type" value="Genomic_DNA"/>
</dbReference>